<proteinExistence type="predicted"/>
<name>A0A8X6VNN4_TRICX</name>
<evidence type="ECO:0000313" key="2">
    <source>
        <dbReference type="EMBL" id="GFY15158.1"/>
    </source>
</evidence>
<accession>A0A8X6VNN4</accession>
<sequence>MRTTNEQSPPSSPNFHTKPTGGLQAKTDLTRICSSTRRVFNGPSFELGTRVWEHDHQEHLRYPLSPSVELPRVPASLNWSPFLVARNSQHSRPGGQRGNLPRYEPFDICAIVPLEAFSLGKNSFRLELRILGLT</sequence>
<protein>
    <submittedName>
        <fullName evidence="2">Uncharacterized protein</fullName>
    </submittedName>
</protein>
<gene>
    <name evidence="2" type="ORF">TNCV_1569711</name>
</gene>
<evidence type="ECO:0000313" key="3">
    <source>
        <dbReference type="Proteomes" id="UP000887159"/>
    </source>
</evidence>
<feature type="region of interest" description="Disordered" evidence="1">
    <location>
        <begin position="1"/>
        <end position="27"/>
    </location>
</feature>
<dbReference type="EMBL" id="BMAU01021334">
    <property type="protein sequence ID" value="GFY15158.1"/>
    <property type="molecule type" value="Genomic_DNA"/>
</dbReference>
<evidence type="ECO:0000256" key="1">
    <source>
        <dbReference type="SAM" id="MobiDB-lite"/>
    </source>
</evidence>
<comment type="caution">
    <text evidence="2">The sequence shown here is derived from an EMBL/GenBank/DDBJ whole genome shotgun (WGS) entry which is preliminary data.</text>
</comment>
<dbReference type="AlphaFoldDB" id="A0A8X6VNN4"/>
<feature type="compositionally biased region" description="Polar residues" evidence="1">
    <location>
        <begin position="1"/>
        <end position="17"/>
    </location>
</feature>
<dbReference type="Proteomes" id="UP000887159">
    <property type="component" value="Unassembled WGS sequence"/>
</dbReference>
<organism evidence="2 3">
    <name type="scientific">Trichonephila clavipes</name>
    <name type="common">Golden silk orbweaver</name>
    <name type="synonym">Nephila clavipes</name>
    <dbReference type="NCBI Taxonomy" id="2585209"/>
    <lineage>
        <taxon>Eukaryota</taxon>
        <taxon>Metazoa</taxon>
        <taxon>Ecdysozoa</taxon>
        <taxon>Arthropoda</taxon>
        <taxon>Chelicerata</taxon>
        <taxon>Arachnida</taxon>
        <taxon>Araneae</taxon>
        <taxon>Araneomorphae</taxon>
        <taxon>Entelegynae</taxon>
        <taxon>Araneoidea</taxon>
        <taxon>Nephilidae</taxon>
        <taxon>Trichonephila</taxon>
    </lineage>
</organism>
<reference evidence="2" key="1">
    <citation type="submission" date="2020-08" db="EMBL/GenBank/DDBJ databases">
        <title>Multicomponent nature underlies the extraordinary mechanical properties of spider dragline silk.</title>
        <authorList>
            <person name="Kono N."/>
            <person name="Nakamura H."/>
            <person name="Mori M."/>
            <person name="Yoshida Y."/>
            <person name="Ohtoshi R."/>
            <person name="Malay A.D."/>
            <person name="Moran D.A.P."/>
            <person name="Tomita M."/>
            <person name="Numata K."/>
            <person name="Arakawa K."/>
        </authorList>
    </citation>
    <scope>NUCLEOTIDE SEQUENCE</scope>
</reference>
<keyword evidence="3" id="KW-1185">Reference proteome</keyword>